<gene>
    <name evidence="2" type="ORF">AA14337_2958</name>
</gene>
<dbReference type="RefSeq" id="WP_156476889.1">
    <property type="nucleotide sequence ID" value="NZ_BAPF01000050.1"/>
</dbReference>
<dbReference type="EMBL" id="BAPF01000050">
    <property type="protein sequence ID" value="GBQ84960.1"/>
    <property type="molecule type" value="Genomic_DNA"/>
</dbReference>
<sequence length="155" mass="16535">MSSLPALVSYMPSISTITHFAQAHIPLPVIALYAILTSLESFVPPFVGALALVSVVVYQVLSIFKKTSHPPLPPIAFIRGCVSSFIGIYVVTLLILIPIRTSQLVHYLALPADGATQGSSLTMEGMKRLKDTLLSHAPDGSATQAPTTTHEPDTK</sequence>
<accession>A0ABQ0PYS7</accession>
<organism evidence="2 3">
    <name type="scientific">Acetobacter malorum DSM 14337</name>
    <dbReference type="NCBI Taxonomy" id="1307910"/>
    <lineage>
        <taxon>Bacteria</taxon>
        <taxon>Pseudomonadati</taxon>
        <taxon>Pseudomonadota</taxon>
        <taxon>Alphaproteobacteria</taxon>
        <taxon>Acetobacterales</taxon>
        <taxon>Acetobacteraceae</taxon>
        <taxon>Acetobacter</taxon>
    </lineage>
</organism>
<feature type="transmembrane region" description="Helical" evidence="1">
    <location>
        <begin position="76"/>
        <end position="97"/>
    </location>
</feature>
<reference evidence="2" key="1">
    <citation type="submission" date="2013-04" db="EMBL/GenBank/DDBJ databases">
        <title>The genome sequencing project of 58 acetic acid bacteria.</title>
        <authorList>
            <person name="Okamoto-Kainuma A."/>
            <person name="Ishikawa M."/>
            <person name="Umino S."/>
            <person name="Koizumi Y."/>
            <person name="Shiwa Y."/>
            <person name="Yoshikawa H."/>
            <person name="Matsutani M."/>
            <person name="Matsushita K."/>
        </authorList>
    </citation>
    <scope>NUCLEOTIDE SEQUENCE</scope>
    <source>
        <strain evidence="2">DSM 14337</strain>
    </source>
</reference>
<feature type="transmembrane region" description="Helical" evidence="1">
    <location>
        <begin position="46"/>
        <end position="64"/>
    </location>
</feature>
<keyword evidence="1" id="KW-0472">Membrane</keyword>
<name>A0ABQ0PYS7_9PROT</name>
<evidence type="ECO:0000256" key="1">
    <source>
        <dbReference type="SAM" id="Phobius"/>
    </source>
</evidence>
<dbReference type="GeneID" id="29556832"/>
<dbReference type="Proteomes" id="UP001065047">
    <property type="component" value="Unassembled WGS sequence"/>
</dbReference>
<keyword evidence="3" id="KW-1185">Reference proteome</keyword>
<evidence type="ECO:0000313" key="3">
    <source>
        <dbReference type="Proteomes" id="UP001065047"/>
    </source>
</evidence>
<keyword evidence="1" id="KW-0812">Transmembrane</keyword>
<evidence type="ECO:0000313" key="2">
    <source>
        <dbReference type="EMBL" id="GBQ84960.1"/>
    </source>
</evidence>
<protein>
    <submittedName>
        <fullName evidence="2">Uncharacterized protein</fullName>
    </submittedName>
</protein>
<keyword evidence="1" id="KW-1133">Transmembrane helix</keyword>
<feature type="transmembrane region" description="Helical" evidence="1">
    <location>
        <begin position="20"/>
        <end position="39"/>
    </location>
</feature>
<proteinExistence type="predicted"/>
<comment type="caution">
    <text evidence="2">The sequence shown here is derived from an EMBL/GenBank/DDBJ whole genome shotgun (WGS) entry which is preliminary data.</text>
</comment>